<name>A0A165SZV3_9AGAM</name>
<organism evidence="1 2">
    <name type="scientific">Neolentinus lepideus HHB14362 ss-1</name>
    <dbReference type="NCBI Taxonomy" id="1314782"/>
    <lineage>
        <taxon>Eukaryota</taxon>
        <taxon>Fungi</taxon>
        <taxon>Dikarya</taxon>
        <taxon>Basidiomycota</taxon>
        <taxon>Agaricomycotina</taxon>
        <taxon>Agaricomycetes</taxon>
        <taxon>Gloeophyllales</taxon>
        <taxon>Gloeophyllaceae</taxon>
        <taxon>Neolentinus</taxon>
    </lineage>
</organism>
<dbReference type="AlphaFoldDB" id="A0A165SZV3"/>
<gene>
    <name evidence="1" type="ORF">NEOLEDRAFT_290105</name>
</gene>
<keyword evidence="2" id="KW-1185">Reference proteome</keyword>
<dbReference type="EMBL" id="KV425569">
    <property type="protein sequence ID" value="KZT25922.1"/>
    <property type="molecule type" value="Genomic_DNA"/>
</dbReference>
<protein>
    <submittedName>
        <fullName evidence="1">Uncharacterized protein</fullName>
    </submittedName>
</protein>
<evidence type="ECO:0000313" key="1">
    <source>
        <dbReference type="EMBL" id="KZT25922.1"/>
    </source>
</evidence>
<dbReference type="InParanoid" id="A0A165SZV3"/>
<sequence>MIVFADCDRSGKIRLLGRCTGLMAHYVDVSQHLRVRTDRVMGLASCISQACHPAIVIRPVSSHTQMRDALAFLRHACRSFLESLDDRWCTEPIIALPLDVSLDVHLPRHERIHESILVLLALASSLSTAYFFRSGPLRLWCARDL</sequence>
<reference evidence="1 2" key="1">
    <citation type="journal article" date="2016" name="Mol. Biol. Evol.">
        <title>Comparative Genomics of Early-Diverging Mushroom-Forming Fungi Provides Insights into the Origins of Lignocellulose Decay Capabilities.</title>
        <authorList>
            <person name="Nagy L.G."/>
            <person name="Riley R."/>
            <person name="Tritt A."/>
            <person name="Adam C."/>
            <person name="Daum C."/>
            <person name="Floudas D."/>
            <person name="Sun H."/>
            <person name="Yadav J.S."/>
            <person name="Pangilinan J."/>
            <person name="Larsson K.H."/>
            <person name="Matsuura K."/>
            <person name="Barry K."/>
            <person name="Labutti K."/>
            <person name="Kuo R."/>
            <person name="Ohm R.A."/>
            <person name="Bhattacharya S.S."/>
            <person name="Shirouzu T."/>
            <person name="Yoshinaga Y."/>
            <person name="Martin F.M."/>
            <person name="Grigoriev I.V."/>
            <person name="Hibbett D.S."/>
        </authorList>
    </citation>
    <scope>NUCLEOTIDE SEQUENCE [LARGE SCALE GENOMIC DNA]</scope>
    <source>
        <strain evidence="1 2">HHB14362 ss-1</strain>
    </source>
</reference>
<dbReference type="Proteomes" id="UP000076761">
    <property type="component" value="Unassembled WGS sequence"/>
</dbReference>
<proteinExistence type="predicted"/>
<accession>A0A165SZV3</accession>
<evidence type="ECO:0000313" key="2">
    <source>
        <dbReference type="Proteomes" id="UP000076761"/>
    </source>
</evidence>